<proteinExistence type="predicted"/>
<evidence type="ECO:0000313" key="1">
    <source>
        <dbReference type="EMBL" id="CAB4560523.1"/>
    </source>
</evidence>
<reference evidence="1" key="1">
    <citation type="submission" date="2020-05" db="EMBL/GenBank/DDBJ databases">
        <authorList>
            <person name="Chiriac C."/>
            <person name="Salcher M."/>
            <person name="Ghai R."/>
            <person name="Kavagutti S V."/>
        </authorList>
    </citation>
    <scope>NUCLEOTIDE SEQUENCE</scope>
</reference>
<gene>
    <name evidence="1" type="ORF">UFOPK1618_00499</name>
</gene>
<accession>A0A6J6DE37</accession>
<protein>
    <submittedName>
        <fullName evidence="1">Unannotated protein</fullName>
    </submittedName>
</protein>
<dbReference type="EMBL" id="CAEZTF010000079">
    <property type="protein sequence ID" value="CAB4560523.1"/>
    <property type="molecule type" value="Genomic_DNA"/>
</dbReference>
<dbReference type="AlphaFoldDB" id="A0A6J6DE37"/>
<sequence>MIASVEEEKPDCLEAPADSIDKEIIIGVTANKNRVSKNHFPPALLMKASELV</sequence>
<name>A0A6J6DE37_9ZZZZ</name>
<organism evidence="1">
    <name type="scientific">freshwater metagenome</name>
    <dbReference type="NCBI Taxonomy" id="449393"/>
    <lineage>
        <taxon>unclassified sequences</taxon>
        <taxon>metagenomes</taxon>
        <taxon>ecological metagenomes</taxon>
    </lineage>
</organism>